<accession>A0A9Q1H5V7</accession>
<keyword evidence="4" id="KW-0963">Cytoplasm</keyword>
<evidence type="ECO:0000256" key="1">
    <source>
        <dbReference type="ARBA" id="ARBA00004496"/>
    </source>
</evidence>
<evidence type="ECO:0000256" key="8">
    <source>
        <dbReference type="ARBA" id="ARBA00031195"/>
    </source>
</evidence>
<keyword evidence="5" id="KW-0378">Hydrolase</keyword>
<evidence type="ECO:0000313" key="13">
    <source>
        <dbReference type="Proteomes" id="UP001152320"/>
    </source>
</evidence>
<sequence length="268" mass="29099">MLSLLSSHLCARGRGLSLSAGHILRLTTVLSTHCFSSGSGFYDTLMNIMASSQAVTIAPKGNHTATVFFLHGLGDTGHGWAAGFEDIQEGYIKYSCPNAPIQPVTLNAGMRMPSWFDITSLNFQGPEDEEGLKKSSNQLKTLIAEEEKLGIPAERIVIGGFSQGGAVALYTALTMDKKIGGCIILSSWLPLHQKIKDEIKGNKSYPVFQGHGNADPVVNFNFGMMTSTELKKIFSNYTFNTYAGMGHSSSPKEMKDVKEFLQKALPKI</sequence>
<gene>
    <name evidence="12" type="ORF">HOLleu_23878</name>
</gene>
<dbReference type="SUPFAM" id="SSF53474">
    <property type="entry name" value="alpha/beta-Hydrolases"/>
    <property type="match status" value="1"/>
</dbReference>
<comment type="catalytic activity">
    <reaction evidence="10">
        <text>1-hexadecanoyl-sn-glycero-3-phosphocholine + H2O = sn-glycerol 3-phosphocholine + hexadecanoate + H(+)</text>
        <dbReference type="Rhea" id="RHEA:40435"/>
        <dbReference type="ChEBI" id="CHEBI:7896"/>
        <dbReference type="ChEBI" id="CHEBI:15377"/>
        <dbReference type="ChEBI" id="CHEBI:15378"/>
        <dbReference type="ChEBI" id="CHEBI:16870"/>
        <dbReference type="ChEBI" id="CHEBI:72998"/>
    </reaction>
    <physiologicalReaction direction="left-to-right" evidence="10">
        <dbReference type="Rhea" id="RHEA:40436"/>
    </physiologicalReaction>
</comment>
<name>A0A9Q1H5V7_HOLLE</name>
<dbReference type="AlphaFoldDB" id="A0A9Q1H5V7"/>
<dbReference type="PANTHER" id="PTHR10655">
    <property type="entry name" value="LYSOPHOSPHOLIPASE-RELATED"/>
    <property type="match status" value="1"/>
</dbReference>
<comment type="subcellular location">
    <subcellularLocation>
        <location evidence="1">Cytoplasm</location>
    </subcellularLocation>
</comment>
<dbReference type="InterPro" id="IPR029058">
    <property type="entry name" value="AB_hydrolase_fold"/>
</dbReference>
<evidence type="ECO:0000256" key="3">
    <source>
        <dbReference type="ARBA" id="ARBA00012423"/>
    </source>
</evidence>
<dbReference type="InterPro" id="IPR003140">
    <property type="entry name" value="PLipase/COase/thioEstase"/>
</dbReference>
<evidence type="ECO:0000256" key="7">
    <source>
        <dbReference type="ARBA" id="ARBA00023098"/>
    </source>
</evidence>
<evidence type="ECO:0000256" key="4">
    <source>
        <dbReference type="ARBA" id="ARBA00022490"/>
    </source>
</evidence>
<evidence type="ECO:0000256" key="5">
    <source>
        <dbReference type="ARBA" id="ARBA00022801"/>
    </source>
</evidence>
<keyword evidence="6" id="KW-0276">Fatty acid metabolism</keyword>
<evidence type="ECO:0000313" key="12">
    <source>
        <dbReference type="EMBL" id="KAJ8033585.1"/>
    </source>
</evidence>
<evidence type="ECO:0000256" key="10">
    <source>
        <dbReference type="ARBA" id="ARBA00048656"/>
    </source>
</evidence>
<proteinExistence type="inferred from homology"/>
<dbReference type="EMBL" id="JAIZAY010000011">
    <property type="protein sequence ID" value="KAJ8033585.1"/>
    <property type="molecule type" value="Genomic_DNA"/>
</dbReference>
<dbReference type="PANTHER" id="PTHR10655:SF68">
    <property type="entry name" value="PALMITOYL-PROTEIN HYDROLASE"/>
    <property type="match status" value="1"/>
</dbReference>
<evidence type="ECO:0000256" key="2">
    <source>
        <dbReference type="ARBA" id="ARBA00006499"/>
    </source>
</evidence>
<dbReference type="FunFam" id="3.40.50.1820:FF:000010">
    <property type="entry name" value="Acyl-protein thioesterase 2"/>
    <property type="match status" value="1"/>
</dbReference>
<reference evidence="12" key="1">
    <citation type="submission" date="2021-10" db="EMBL/GenBank/DDBJ databases">
        <title>Tropical sea cucumber genome reveals ecological adaptation and Cuvierian tubules defense mechanism.</title>
        <authorList>
            <person name="Chen T."/>
        </authorList>
    </citation>
    <scope>NUCLEOTIDE SEQUENCE</scope>
    <source>
        <strain evidence="12">Nanhai2018</strain>
        <tissue evidence="12">Muscle</tissue>
    </source>
</reference>
<evidence type="ECO:0000256" key="6">
    <source>
        <dbReference type="ARBA" id="ARBA00022832"/>
    </source>
</evidence>
<feature type="domain" description="Phospholipase/carboxylesterase/thioesterase" evidence="11">
    <location>
        <begin position="53"/>
        <end position="264"/>
    </location>
</feature>
<dbReference type="GO" id="GO:0005737">
    <property type="term" value="C:cytoplasm"/>
    <property type="evidence" value="ECO:0007669"/>
    <property type="project" value="UniProtKB-SubCell"/>
</dbReference>
<comment type="similarity">
    <text evidence="2">Belongs to the AB hydrolase superfamily. AB hydrolase 2 family.</text>
</comment>
<dbReference type="EC" id="3.1.2.22" evidence="3"/>
<organism evidence="12 13">
    <name type="scientific">Holothuria leucospilota</name>
    <name type="common">Black long sea cucumber</name>
    <name type="synonym">Mertensiothuria leucospilota</name>
    <dbReference type="NCBI Taxonomy" id="206669"/>
    <lineage>
        <taxon>Eukaryota</taxon>
        <taxon>Metazoa</taxon>
        <taxon>Echinodermata</taxon>
        <taxon>Eleutherozoa</taxon>
        <taxon>Echinozoa</taxon>
        <taxon>Holothuroidea</taxon>
        <taxon>Aspidochirotacea</taxon>
        <taxon>Aspidochirotida</taxon>
        <taxon>Holothuriidae</taxon>
        <taxon>Holothuria</taxon>
    </lineage>
</organism>
<dbReference type="GO" id="GO:0008474">
    <property type="term" value="F:palmitoyl-(protein) hydrolase activity"/>
    <property type="evidence" value="ECO:0007669"/>
    <property type="project" value="UniProtKB-EC"/>
</dbReference>
<dbReference type="OrthoDB" id="2418081at2759"/>
<dbReference type="Gene3D" id="3.40.50.1820">
    <property type="entry name" value="alpha/beta hydrolase"/>
    <property type="match status" value="1"/>
</dbReference>
<keyword evidence="13" id="KW-1185">Reference proteome</keyword>
<keyword evidence="7" id="KW-0443">Lipid metabolism</keyword>
<comment type="caution">
    <text evidence="12">The sequence shown here is derived from an EMBL/GenBank/DDBJ whole genome shotgun (WGS) entry which is preliminary data.</text>
</comment>
<comment type="catalytic activity">
    <reaction evidence="9">
        <text>S-hexadecanoyl-L-cysteinyl-[protein] + H2O = L-cysteinyl-[protein] + hexadecanoate + H(+)</text>
        <dbReference type="Rhea" id="RHEA:19233"/>
        <dbReference type="Rhea" id="RHEA-COMP:10131"/>
        <dbReference type="Rhea" id="RHEA-COMP:11032"/>
        <dbReference type="ChEBI" id="CHEBI:7896"/>
        <dbReference type="ChEBI" id="CHEBI:15377"/>
        <dbReference type="ChEBI" id="CHEBI:15378"/>
        <dbReference type="ChEBI" id="CHEBI:29950"/>
        <dbReference type="ChEBI" id="CHEBI:74151"/>
        <dbReference type="EC" id="3.1.2.22"/>
    </reaction>
</comment>
<evidence type="ECO:0000256" key="9">
    <source>
        <dbReference type="ARBA" id="ARBA00047337"/>
    </source>
</evidence>
<dbReference type="GO" id="GO:0006631">
    <property type="term" value="P:fatty acid metabolic process"/>
    <property type="evidence" value="ECO:0007669"/>
    <property type="project" value="UniProtKB-KW"/>
</dbReference>
<dbReference type="InterPro" id="IPR050565">
    <property type="entry name" value="LYPA1-2/EST-like"/>
</dbReference>
<evidence type="ECO:0000259" key="11">
    <source>
        <dbReference type="Pfam" id="PF02230"/>
    </source>
</evidence>
<dbReference type="Pfam" id="PF02230">
    <property type="entry name" value="Abhydrolase_2"/>
    <property type="match status" value="1"/>
</dbReference>
<dbReference type="GO" id="GO:0052689">
    <property type="term" value="F:carboxylic ester hydrolase activity"/>
    <property type="evidence" value="ECO:0007669"/>
    <property type="project" value="TreeGrafter"/>
</dbReference>
<protein>
    <recommendedName>
        <fullName evidence="3">palmitoyl-protein hydrolase</fullName>
        <ecNumber evidence="3">3.1.2.22</ecNumber>
    </recommendedName>
    <alternativeName>
        <fullName evidence="8">Palmitoyl-protein hydrolase</fullName>
    </alternativeName>
</protein>
<dbReference type="Proteomes" id="UP001152320">
    <property type="component" value="Chromosome 11"/>
</dbReference>